<dbReference type="Pfam" id="PF17111">
    <property type="entry name" value="PigL_N"/>
    <property type="match status" value="1"/>
</dbReference>
<comment type="caution">
    <text evidence="3">The sequence shown here is derived from an EMBL/GenBank/DDBJ whole genome shotgun (WGS) entry which is preliminary data.</text>
</comment>
<dbReference type="Pfam" id="PF24883">
    <property type="entry name" value="NPHP3_N"/>
    <property type="match status" value="1"/>
</dbReference>
<evidence type="ECO:0000313" key="3">
    <source>
        <dbReference type="EMBL" id="TDZ15931.1"/>
    </source>
</evidence>
<dbReference type="OrthoDB" id="194358at2759"/>
<dbReference type="EMBL" id="AMCV02000038">
    <property type="protein sequence ID" value="TDZ15931.1"/>
    <property type="molecule type" value="Genomic_DNA"/>
</dbReference>
<dbReference type="Gene3D" id="3.40.50.300">
    <property type="entry name" value="P-loop containing nucleotide triphosphate hydrolases"/>
    <property type="match status" value="1"/>
</dbReference>
<dbReference type="InterPro" id="IPR056884">
    <property type="entry name" value="NPHP3-like_N"/>
</dbReference>
<sequence length="524" mass="59915">MAEAFGLAASVFATIQIADRVISLCKQYIQGVKEARADLRAILVETSTIKATLETVKSVIDLDAGQSDSLSGLEGPLGPVESCRKAIAELEELLASASRATPSGSKRRKIQATYENLAWPFKREKARGLLEELAMQKSTITLTLTADSLLVMKDIQESTGRIQQMLTDSDRRDVYTWLQHTDPSTIHHRACDNYEKGTCDWPSKLPEWDDFLQGKTRCLWIHGIPGAGKTILASQLIERLEEHCESFNTERTTSLYYYCYFGHNQDEAIPFLKWLLSRLCRRAESIPKLLWKLFKRGDTPSLTNFLITIEHALEHFDTVYVTIDALDESQSRGNLLKVVRDLMTDFRFSKIHLLATSREYLDIEKVMEPISMEVSMKNPFLDDDIRTYTVACINREGRMMSWTQQLRDETVEALVEGAKGMFRWVVCQVDMLKRVRGNGDAIREELRRLPKTLDETYTRIFDQIPKEDAMFVDVALGWMYFCHYLNDGRFLRRDLTLRIEVLANAVQWEVARASARGPSPATTR</sequence>
<feature type="domain" description="NACHT" evidence="2">
    <location>
        <begin position="217"/>
        <end position="358"/>
    </location>
</feature>
<dbReference type="PANTHER" id="PTHR10039:SF16">
    <property type="entry name" value="GPI INOSITOL-DEACYLASE"/>
    <property type="match status" value="1"/>
</dbReference>
<evidence type="ECO:0000256" key="1">
    <source>
        <dbReference type="ARBA" id="ARBA00022737"/>
    </source>
</evidence>
<evidence type="ECO:0000313" key="4">
    <source>
        <dbReference type="Proteomes" id="UP000014480"/>
    </source>
</evidence>
<reference evidence="4" key="2">
    <citation type="journal article" date="2019" name="Mol. Plant Microbe Interact.">
        <title>Genome sequence resources for four phytopathogenic fungi from the Colletotrichum orbiculare species complex.</title>
        <authorList>
            <person name="Gan P."/>
            <person name="Tsushima A."/>
            <person name="Narusaka M."/>
            <person name="Narusaka Y."/>
            <person name="Takano Y."/>
            <person name="Kubo Y."/>
            <person name="Shirasu K."/>
        </authorList>
    </citation>
    <scope>GENOME REANNOTATION</scope>
    <source>
        <strain evidence="4">104-T / ATCC 96160 / CBS 514.97 / LARS 414 / MAFF 240422</strain>
    </source>
</reference>
<keyword evidence="1" id="KW-0677">Repeat</keyword>
<dbReference type="InterPro" id="IPR031348">
    <property type="entry name" value="PigL_N"/>
</dbReference>
<name>A0A484FE92_COLOR</name>
<dbReference type="InterPro" id="IPR007111">
    <property type="entry name" value="NACHT_NTPase"/>
</dbReference>
<protein>
    <submittedName>
        <fullName evidence="3">Vegetative incompatibility protein HET-E-1</fullName>
    </submittedName>
</protein>
<evidence type="ECO:0000259" key="2">
    <source>
        <dbReference type="PROSITE" id="PS50837"/>
    </source>
</evidence>
<gene>
    <name evidence="3" type="primary">HET-E1-3</name>
    <name evidence="3" type="ORF">Cob_v011195</name>
</gene>
<dbReference type="Proteomes" id="UP000014480">
    <property type="component" value="Unassembled WGS sequence"/>
</dbReference>
<organism evidence="3 4">
    <name type="scientific">Colletotrichum orbiculare (strain 104-T / ATCC 96160 / CBS 514.97 / LARS 414 / MAFF 240422)</name>
    <name type="common">Cucumber anthracnose fungus</name>
    <name type="synonym">Colletotrichum lagenarium</name>
    <dbReference type="NCBI Taxonomy" id="1213857"/>
    <lineage>
        <taxon>Eukaryota</taxon>
        <taxon>Fungi</taxon>
        <taxon>Dikarya</taxon>
        <taxon>Ascomycota</taxon>
        <taxon>Pezizomycotina</taxon>
        <taxon>Sordariomycetes</taxon>
        <taxon>Hypocreomycetidae</taxon>
        <taxon>Glomerellales</taxon>
        <taxon>Glomerellaceae</taxon>
        <taxon>Colletotrichum</taxon>
        <taxon>Colletotrichum orbiculare species complex</taxon>
    </lineage>
</organism>
<dbReference type="SUPFAM" id="SSF52540">
    <property type="entry name" value="P-loop containing nucleoside triphosphate hydrolases"/>
    <property type="match status" value="1"/>
</dbReference>
<dbReference type="PANTHER" id="PTHR10039">
    <property type="entry name" value="AMELOGENIN"/>
    <property type="match status" value="1"/>
</dbReference>
<reference evidence="4" key="1">
    <citation type="journal article" date="2013" name="New Phytol.">
        <title>Comparative genomic and transcriptomic analyses reveal the hemibiotrophic stage shift of Colletotrichum fungi.</title>
        <authorList>
            <person name="Gan P."/>
            <person name="Ikeda K."/>
            <person name="Irieda H."/>
            <person name="Narusaka M."/>
            <person name="O'Connell R.J."/>
            <person name="Narusaka Y."/>
            <person name="Takano Y."/>
            <person name="Kubo Y."/>
            <person name="Shirasu K."/>
        </authorList>
    </citation>
    <scope>NUCLEOTIDE SEQUENCE [LARGE SCALE GENOMIC DNA]</scope>
    <source>
        <strain evidence="4">104-T / ATCC 96160 / CBS 514.97 / LARS 414 / MAFF 240422</strain>
    </source>
</reference>
<dbReference type="STRING" id="1213857.A0A484FE92"/>
<proteinExistence type="predicted"/>
<keyword evidence="4" id="KW-1185">Reference proteome</keyword>
<dbReference type="InterPro" id="IPR027417">
    <property type="entry name" value="P-loop_NTPase"/>
</dbReference>
<dbReference type="PROSITE" id="PS50837">
    <property type="entry name" value="NACHT"/>
    <property type="match status" value="1"/>
</dbReference>
<accession>A0A484FE92</accession>
<dbReference type="AlphaFoldDB" id="A0A484FE92"/>